<accession>A0ACC1CYX8</accession>
<gene>
    <name evidence="1" type="ORF">K1T71_007960</name>
</gene>
<organism evidence="1 2">
    <name type="scientific">Dendrolimus kikuchii</name>
    <dbReference type="NCBI Taxonomy" id="765133"/>
    <lineage>
        <taxon>Eukaryota</taxon>
        <taxon>Metazoa</taxon>
        <taxon>Ecdysozoa</taxon>
        <taxon>Arthropoda</taxon>
        <taxon>Hexapoda</taxon>
        <taxon>Insecta</taxon>
        <taxon>Pterygota</taxon>
        <taxon>Neoptera</taxon>
        <taxon>Endopterygota</taxon>
        <taxon>Lepidoptera</taxon>
        <taxon>Glossata</taxon>
        <taxon>Ditrysia</taxon>
        <taxon>Bombycoidea</taxon>
        <taxon>Lasiocampidae</taxon>
        <taxon>Dendrolimus</taxon>
    </lineage>
</organism>
<keyword evidence="2" id="KW-1185">Reference proteome</keyword>
<dbReference type="EMBL" id="CM034399">
    <property type="protein sequence ID" value="KAJ0176781.1"/>
    <property type="molecule type" value="Genomic_DNA"/>
</dbReference>
<proteinExistence type="predicted"/>
<evidence type="ECO:0000313" key="1">
    <source>
        <dbReference type="EMBL" id="KAJ0176781.1"/>
    </source>
</evidence>
<comment type="caution">
    <text evidence="1">The sequence shown here is derived from an EMBL/GenBank/DDBJ whole genome shotgun (WGS) entry which is preliminary data.</text>
</comment>
<evidence type="ECO:0000313" key="2">
    <source>
        <dbReference type="Proteomes" id="UP000824533"/>
    </source>
</evidence>
<name>A0ACC1CYX8_9NEOP</name>
<sequence>MATLQNNYDRDDDEDVMSEEARIEWSNLIFLPFHPVWKLIILFSVLIKIMLVIYKILYYADIMMPVREQVTDKARRREHLPKSAFLLLIDILSLIPFYRLVVTDLCPPVQLYPNILAFSEFFIIYRIVEYFSLATTHSFWDILTGYLLMIISCVNCVTCFLLLLTKNGLCENCQYGIYDWRTYIMHKLNETDEDFATYVYGSSFVMTFVVKQSFDETKPSTVSEFLIITMMIVAGHLFTILVVLPKLFAEAILRLRGICTFHPHVYILVEETKRRNSSSDAHVPVENFYKLMWSKRKGVTSIPEVIEELPRYLRVDLSQDLIWSFFYHSPTLRKTSTSFKRWICEYMHYDYKLPGEKFFAGPHCHTNLYYIKSGIVQLISDDDGSTPIVSVSGGTIFGDVNFLVPPFKRKIPVKCLTYCEVYYLSRQELLRAIHKHPEDRLMIRQSVQNRIKHAKTLYACKKNIRGIDRADDEGIEWVKKRWWEISHAVANWKNKTKPKDQTLFEIPPEESAYHCAKYIGQLVLCNEMQLQTKSMFTSVEFPWILMPQSIFGKIWRRIVILTVLMVLLIYPPNIARKGRSSLFLLFKFWTDLIYVLDICVSLITPLEDIEHTSAKFATVMFARCKSLTFFLDVLATLWFEYLVVIIGKSEYFYFIQFNRLIKIYILFYGEFNEWTLNLKPIFNVSRKIALMLFSFLYIEAYFIYILMTFAPEITSNYFFGEIHCEVGMMKQKCDPASKGILNIAVGWLYQMLYCEYFPLTLYDIYVAIIVGVFNFCVYVYCKAQFVAVLYLKYRDVTDYQFFVFNLKKYYQNYKINQNLLKRLDRYLECHWKYYHGVSVMHPHLLKNEPYDIYWKVHGEVAERIISHSKAFVGADPALVRELAYKAKFLILPRNSTLFLFGVQCKNVTWIAQGFIKCEYHDENGNLLKVQNESGQMISLSSVFLGKAALRTYIADTECEYQTKLRDRVFHLRATTSIIDIPHVLGSRSSPFEGDFWGEPESKFMKIWMSFRALIVIVSIVSATLQGGSGAVIRWQLVMISAFCDCIGLIDIVLKIFLAYHDHRGLLITDKRMCLMHYLTRGFVIDIMGCVPWFEFFINRVDTYVEDDHVLMVSTVCKFGHVYILFGYFNYIADAPTVNIALIKVSYRLQFLQFV</sequence>
<protein>
    <submittedName>
        <fullName evidence="1">Uncharacterized protein</fullName>
    </submittedName>
</protein>
<reference evidence="1 2" key="1">
    <citation type="journal article" date="2021" name="Front. Genet.">
        <title>Chromosome-Level Genome Assembly Reveals Significant Gene Expansion in the Toll and IMD Signaling Pathways of Dendrolimus kikuchii.</title>
        <authorList>
            <person name="Zhou J."/>
            <person name="Wu P."/>
            <person name="Xiong Z."/>
            <person name="Liu N."/>
            <person name="Zhao N."/>
            <person name="Ji M."/>
            <person name="Qiu Y."/>
            <person name="Yang B."/>
        </authorList>
    </citation>
    <scope>NUCLEOTIDE SEQUENCE [LARGE SCALE GENOMIC DNA]</scope>
    <source>
        <strain evidence="1">Ann1</strain>
    </source>
</reference>
<dbReference type="Proteomes" id="UP000824533">
    <property type="component" value="Linkage Group LG13"/>
</dbReference>